<sequence>MASPRVYRCTCGHRLYFRNSECLACAAPLGFLPSDLMLHALQAGPAPGTWRVAGRPGLPEVPGVFTRCANFNTAAGCNWLVPLDDRPGTRYCIACALNRTVPDLSDPGNAELWGRLERAKRRLVSQLLGLGLPVTPRSVDPVHGLAYDFLRTLPGQPRVMTGHTAGIITINIEEADDAKREAARQLMREPYRTLLGHFRHEIGHYYWDRLVAHTHWLAPYRVLFGDERRPYGEALRRHHHTGSPPDWPRQFISSYASAHPWEDWAETWAHYLHLRDTIDTAASFGLPGPAEASRPEPFRTSDLWAPGHANGHAFLRLLHDWIAVTSAMNEMSRAMGQPDFYPFVLQRGVVAKLHFIHCVVEQSSSHDSPRSPL</sequence>
<protein>
    <submittedName>
        <fullName evidence="2">Zinc-binding peptidase</fullName>
    </submittedName>
</protein>
<gene>
    <name evidence="2" type="ORF">N4261_13665</name>
</gene>
<name>A0ABY6ATL2_9BURK</name>
<dbReference type="EMBL" id="CP104562">
    <property type="protein sequence ID" value="UXH76120.1"/>
    <property type="molecule type" value="Genomic_DNA"/>
</dbReference>
<accession>A0ABY6ATL2</accession>
<dbReference type="Proteomes" id="UP001064933">
    <property type="component" value="Chromosome"/>
</dbReference>
<feature type="domain" description="Zinc-ribbon" evidence="1">
    <location>
        <begin position="7"/>
        <end position="106"/>
    </location>
</feature>
<keyword evidence="3" id="KW-1185">Reference proteome</keyword>
<dbReference type="RefSeq" id="WP_261755852.1">
    <property type="nucleotide sequence ID" value="NZ_CP104562.2"/>
</dbReference>
<dbReference type="Pfam" id="PF15887">
    <property type="entry name" value="Peptidase_Mx"/>
    <property type="match status" value="1"/>
</dbReference>
<dbReference type="InterPro" id="IPR011201">
    <property type="entry name" value="Zinc-ribbon_6_bact"/>
</dbReference>
<reference evidence="2" key="1">
    <citation type="submission" date="2022-10" db="EMBL/GenBank/DDBJ databases">
        <title>Characterization and whole genome sequencing of a new Roseateles species, isolated from fresh water.</title>
        <authorList>
            <person name="Guliayeva D.Y."/>
            <person name="Akhremchuk A.E."/>
            <person name="Sikolenko M.A."/>
            <person name="Valentovich L.N."/>
            <person name="Sidarenka A.V."/>
        </authorList>
    </citation>
    <scope>NUCLEOTIDE SEQUENCE</scope>
    <source>
        <strain evidence="2">BIM B-1768</strain>
    </source>
</reference>
<dbReference type="Pfam" id="PF10005">
    <property type="entry name" value="Zn_ribbon_DZR_6"/>
    <property type="match status" value="1"/>
</dbReference>
<organism evidence="2 3">
    <name type="scientific">Roseateles amylovorans</name>
    <dbReference type="NCBI Taxonomy" id="2978473"/>
    <lineage>
        <taxon>Bacteria</taxon>
        <taxon>Pseudomonadati</taxon>
        <taxon>Pseudomonadota</taxon>
        <taxon>Betaproteobacteria</taxon>
        <taxon>Burkholderiales</taxon>
        <taxon>Sphaerotilaceae</taxon>
        <taxon>Roseateles</taxon>
    </lineage>
</organism>
<dbReference type="InterPro" id="IPR031321">
    <property type="entry name" value="UCP012641"/>
</dbReference>
<dbReference type="PIRSF" id="PIRSF012641">
    <property type="entry name" value="UCP012641"/>
    <property type="match status" value="1"/>
</dbReference>
<evidence type="ECO:0000313" key="2">
    <source>
        <dbReference type="EMBL" id="UXH76120.1"/>
    </source>
</evidence>
<evidence type="ECO:0000313" key="3">
    <source>
        <dbReference type="Proteomes" id="UP001064933"/>
    </source>
</evidence>
<proteinExistence type="predicted"/>
<evidence type="ECO:0000259" key="1">
    <source>
        <dbReference type="Pfam" id="PF10005"/>
    </source>
</evidence>